<accession>A0A0R1UY72</accession>
<dbReference type="AlphaFoldDB" id="A0A0R1UY72"/>
<reference evidence="1 2" key="1">
    <citation type="journal article" date="2015" name="Genome Announc.">
        <title>Expanding the biotechnology potential of lactobacilli through comparative genomics of 213 strains and associated genera.</title>
        <authorList>
            <person name="Sun Z."/>
            <person name="Harris H.M."/>
            <person name="McCann A."/>
            <person name="Guo C."/>
            <person name="Argimon S."/>
            <person name="Zhang W."/>
            <person name="Yang X."/>
            <person name="Jeffery I.B."/>
            <person name="Cooney J.C."/>
            <person name="Kagawa T.F."/>
            <person name="Liu W."/>
            <person name="Song Y."/>
            <person name="Salvetti E."/>
            <person name="Wrobel A."/>
            <person name="Rasinkangas P."/>
            <person name="Parkhill J."/>
            <person name="Rea M.C."/>
            <person name="O'Sullivan O."/>
            <person name="Ritari J."/>
            <person name="Douillard F.P."/>
            <person name="Paul Ross R."/>
            <person name="Yang R."/>
            <person name="Briner A.E."/>
            <person name="Felis G.E."/>
            <person name="de Vos W.M."/>
            <person name="Barrangou R."/>
            <person name="Klaenhammer T.R."/>
            <person name="Caufield P.W."/>
            <person name="Cui Y."/>
            <person name="Zhang H."/>
            <person name="O'Toole P.W."/>
        </authorList>
    </citation>
    <scope>NUCLEOTIDE SEQUENCE [LARGE SCALE GENOMIC DNA]</scope>
    <source>
        <strain evidence="1 2">DSM 16381</strain>
    </source>
</reference>
<protein>
    <submittedName>
        <fullName evidence="1">Uncharacterized protein</fullName>
    </submittedName>
</protein>
<evidence type="ECO:0000313" key="1">
    <source>
        <dbReference type="EMBL" id="KRL98233.1"/>
    </source>
</evidence>
<dbReference type="PATRIC" id="fig|1423753.3.peg.35"/>
<name>A0A0R1UY72_9LACO</name>
<dbReference type="EMBL" id="AZFS01000006">
    <property type="protein sequence ID" value="KRL98233.1"/>
    <property type="molecule type" value="Genomic_DNA"/>
</dbReference>
<gene>
    <name evidence="1" type="ORF">FD28_GL000031</name>
</gene>
<dbReference type="Proteomes" id="UP000051580">
    <property type="component" value="Unassembled WGS sequence"/>
</dbReference>
<organism evidence="1 2">
    <name type="scientific">Levilactobacillus hammesii DSM 16381</name>
    <dbReference type="NCBI Taxonomy" id="1423753"/>
    <lineage>
        <taxon>Bacteria</taxon>
        <taxon>Bacillati</taxon>
        <taxon>Bacillota</taxon>
        <taxon>Bacilli</taxon>
        <taxon>Lactobacillales</taxon>
        <taxon>Lactobacillaceae</taxon>
        <taxon>Levilactobacillus</taxon>
    </lineage>
</organism>
<keyword evidence="2" id="KW-1185">Reference proteome</keyword>
<sequence>MIKLLLLYVFHINENYHIMRIRGAQPLFEKKLIFIQKIGYYAAVIPNLTGISRRDEK</sequence>
<evidence type="ECO:0000313" key="2">
    <source>
        <dbReference type="Proteomes" id="UP000051580"/>
    </source>
</evidence>
<comment type="caution">
    <text evidence="1">The sequence shown here is derived from an EMBL/GenBank/DDBJ whole genome shotgun (WGS) entry which is preliminary data.</text>
</comment>
<proteinExistence type="predicted"/>